<proteinExistence type="inferred from homology"/>
<evidence type="ECO:0000256" key="2">
    <source>
        <dbReference type="RuleBase" id="RU003616"/>
    </source>
</evidence>
<dbReference type="eggNOG" id="COG0071">
    <property type="taxonomic scope" value="Bacteria"/>
</dbReference>
<dbReference type="RefSeq" id="WP_020886059.1">
    <property type="nucleotide sequence ID" value="NZ_ATHI01000004.1"/>
</dbReference>
<comment type="similarity">
    <text evidence="1 2">Belongs to the small heat shock protein (HSP20) family.</text>
</comment>
<gene>
    <name evidence="4" type="ORF">dsat_2173</name>
</gene>
<dbReference type="Pfam" id="PF00011">
    <property type="entry name" value="HSP20"/>
    <property type="match status" value="1"/>
</dbReference>
<evidence type="ECO:0000256" key="1">
    <source>
        <dbReference type="PROSITE-ProRule" id="PRU00285"/>
    </source>
</evidence>
<dbReference type="AlphaFoldDB" id="S7TE35"/>
<evidence type="ECO:0000259" key="3">
    <source>
        <dbReference type="PROSITE" id="PS01031"/>
    </source>
</evidence>
<dbReference type="InterPro" id="IPR008978">
    <property type="entry name" value="HSP20-like_chaperone"/>
</dbReference>
<comment type="caution">
    <text evidence="4">The sequence shown here is derived from an EMBL/GenBank/DDBJ whole genome shotgun (WGS) entry which is preliminary data.</text>
</comment>
<name>S7TE35_9BACT</name>
<dbReference type="SUPFAM" id="SSF49764">
    <property type="entry name" value="HSP20-like chaperones"/>
    <property type="match status" value="1"/>
</dbReference>
<feature type="domain" description="SHSP" evidence="3">
    <location>
        <begin position="34"/>
        <end position="139"/>
    </location>
</feature>
<protein>
    <submittedName>
        <fullName evidence="4">Heat shock protein Hsp20</fullName>
    </submittedName>
</protein>
<reference evidence="4 5" key="1">
    <citation type="journal article" date="2013" name="Genome Announc.">
        <title>Draft genome sequences for three mercury-methylating, sulfate-reducing bacteria.</title>
        <authorList>
            <person name="Brown S.D."/>
            <person name="Hurt R.A.Jr."/>
            <person name="Gilmour C.C."/>
            <person name="Elias D.A."/>
        </authorList>
    </citation>
    <scope>NUCLEOTIDE SEQUENCE [LARGE SCALE GENOMIC DNA]</scope>
    <source>
        <strain evidence="4 5">DSM 16529</strain>
    </source>
</reference>
<dbReference type="OrthoDB" id="5458456at2"/>
<sequence>MADLKLWGDSALERLRQDMDGLFDALCADYGLPPLFLPGGLRLRVVERAGCVVVTTSLSGFSPEDIEVVASPRTLTISGKRGVKTPDGIDARAFRREITLPATVDPTAARIDFSPQTLTVTLPKRPQTARDARTGRETL</sequence>
<dbReference type="PROSITE" id="PS01031">
    <property type="entry name" value="SHSP"/>
    <property type="match status" value="1"/>
</dbReference>
<dbReference type="Gene3D" id="2.60.40.790">
    <property type="match status" value="1"/>
</dbReference>
<dbReference type="PATRIC" id="fig|1121439.3.peg.561"/>
<evidence type="ECO:0000313" key="4">
    <source>
        <dbReference type="EMBL" id="EPR35472.1"/>
    </source>
</evidence>
<organism evidence="4 5">
    <name type="scientific">Alkalidesulfovibrio alkalitolerans DSM 16529</name>
    <dbReference type="NCBI Taxonomy" id="1121439"/>
    <lineage>
        <taxon>Bacteria</taxon>
        <taxon>Pseudomonadati</taxon>
        <taxon>Thermodesulfobacteriota</taxon>
        <taxon>Desulfovibrionia</taxon>
        <taxon>Desulfovibrionales</taxon>
        <taxon>Desulfovibrionaceae</taxon>
        <taxon>Alkalidesulfovibrio</taxon>
    </lineage>
</organism>
<accession>S7TE35</accession>
<evidence type="ECO:0000313" key="5">
    <source>
        <dbReference type="Proteomes" id="UP000014975"/>
    </source>
</evidence>
<dbReference type="Proteomes" id="UP000014975">
    <property type="component" value="Unassembled WGS sequence"/>
</dbReference>
<dbReference type="InterPro" id="IPR002068">
    <property type="entry name" value="A-crystallin/Hsp20_dom"/>
</dbReference>
<keyword evidence="4" id="KW-0346">Stress response</keyword>
<dbReference type="CDD" id="cd00298">
    <property type="entry name" value="ACD_sHsps_p23-like"/>
    <property type="match status" value="1"/>
</dbReference>
<dbReference type="EMBL" id="ATHI01000004">
    <property type="protein sequence ID" value="EPR35472.1"/>
    <property type="molecule type" value="Genomic_DNA"/>
</dbReference>
<dbReference type="STRING" id="1121439.dsat_2173"/>
<keyword evidence="5" id="KW-1185">Reference proteome</keyword>